<keyword evidence="3" id="KW-1185">Reference proteome</keyword>
<reference evidence="2 3" key="1">
    <citation type="submission" date="2022-03" db="EMBL/GenBank/DDBJ databases">
        <title>Novel taxa within the pig intestine.</title>
        <authorList>
            <person name="Wylensek D."/>
            <person name="Bishof K."/>
            <person name="Afrizal A."/>
            <person name="Clavel T."/>
        </authorList>
    </citation>
    <scope>NUCLEOTIDE SEQUENCE [LARGE SCALE GENOMIC DNA]</scope>
    <source>
        <strain evidence="2 3">Cla-KB-P134</strain>
    </source>
</reference>
<proteinExistence type="predicted"/>
<name>A0ABU4WLB2_9FIRM</name>
<sequence>MPNLNAFYGLLVLIFLIFVLRQIKKHKIWRLIQTEQYQRLEKELDKTSTRMLIKAYNRENLKLNCYLMQRNKDKINGQYHKMRDIHKKPLDDQEFLTKMFNYYLQDNNKNECKNIISAMEKHLTNKTIINESKMLFNIIFNKSSAYIDLFIDQMKNMKDEQKGIACYYLSIQYKNKGEVENQQKYEKLSKQYLC</sequence>
<accession>A0ABU4WLB2</accession>
<evidence type="ECO:0000313" key="3">
    <source>
        <dbReference type="Proteomes" id="UP001285244"/>
    </source>
</evidence>
<keyword evidence="1" id="KW-0472">Membrane</keyword>
<comment type="caution">
    <text evidence="2">The sequence shown here is derived from an EMBL/GenBank/DDBJ whole genome shotgun (WGS) entry which is preliminary data.</text>
</comment>
<dbReference type="Proteomes" id="UP001285244">
    <property type="component" value="Unassembled WGS sequence"/>
</dbReference>
<gene>
    <name evidence="2" type="ORF">MOZ64_05615</name>
</gene>
<feature type="transmembrane region" description="Helical" evidence="1">
    <location>
        <begin position="6"/>
        <end position="23"/>
    </location>
</feature>
<protein>
    <submittedName>
        <fullName evidence="2">Uncharacterized protein</fullName>
    </submittedName>
</protein>
<keyword evidence="1" id="KW-1133">Transmembrane helix</keyword>
<dbReference type="EMBL" id="JALBUS010000006">
    <property type="protein sequence ID" value="MDX8417317.1"/>
    <property type="molecule type" value="Genomic_DNA"/>
</dbReference>
<evidence type="ECO:0000256" key="1">
    <source>
        <dbReference type="SAM" id="Phobius"/>
    </source>
</evidence>
<organism evidence="2 3">
    <name type="scientific">Absicoccus intestinalis</name>
    <dbReference type="NCBI Taxonomy" id="2926319"/>
    <lineage>
        <taxon>Bacteria</taxon>
        <taxon>Bacillati</taxon>
        <taxon>Bacillota</taxon>
        <taxon>Erysipelotrichia</taxon>
        <taxon>Erysipelotrichales</taxon>
        <taxon>Erysipelotrichaceae</taxon>
        <taxon>Absicoccus</taxon>
    </lineage>
</organism>
<evidence type="ECO:0000313" key="2">
    <source>
        <dbReference type="EMBL" id="MDX8417317.1"/>
    </source>
</evidence>
<keyword evidence="1" id="KW-0812">Transmembrane</keyword>
<dbReference type="RefSeq" id="WP_320325611.1">
    <property type="nucleotide sequence ID" value="NZ_JALBUS010000006.1"/>
</dbReference>